<evidence type="ECO:0000313" key="3">
    <source>
        <dbReference type="Proteomes" id="UP000327362"/>
    </source>
</evidence>
<feature type="region of interest" description="Disordered" evidence="1">
    <location>
        <begin position="55"/>
        <end position="76"/>
    </location>
</feature>
<gene>
    <name evidence="2" type="ORF">JPH1_34300</name>
</gene>
<evidence type="ECO:0000256" key="1">
    <source>
        <dbReference type="SAM" id="MobiDB-lite"/>
    </source>
</evidence>
<organism evidence="2 3">
    <name type="scientific">Mycobacterium avium subsp. hominissuis</name>
    <dbReference type="NCBI Taxonomy" id="439334"/>
    <lineage>
        <taxon>Bacteria</taxon>
        <taxon>Bacillati</taxon>
        <taxon>Actinomycetota</taxon>
        <taxon>Actinomycetes</taxon>
        <taxon>Mycobacteriales</taxon>
        <taxon>Mycobacteriaceae</taxon>
        <taxon>Mycobacterium</taxon>
        <taxon>Mycobacterium avium complex (MAC)</taxon>
    </lineage>
</organism>
<dbReference type="AlphaFoldDB" id="A0AAI8SPI8"/>
<evidence type="ECO:0000313" key="2">
    <source>
        <dbReference type="EMBL" id="BBN48955.1"/>
    </source>
</evidence>
<reference evidence="2 3" key="1">
    <citation type="submission" date="2019-09" db="EMBL/GenBank/DDBJ databases">
        <title>Complete genome sequence of Mycobacterium avium subsp. hominissuis strain JP-H-1.</title>
        <authorList>
            <person name="Kinoshita Y."/>
            <person name="Niwa H."/>
            <person name="Uchida-Fujii E."/>
            <person name="Nukada T."/>
        </authorList>
    </citation>
    <scope>NUCLEOTIDE SEQUENCE [LARGE SCALE GENOMIC DNA]</scope>
    <source>
        <strain evidence="2 3">JP-H-1</strain>
    </source>
</reference>
<protein>
    <submittedName>
        <fullName evidence="2">Uncharacterized protein</fullName>
    </submittedName>
</protein>
<dbReference type="Proteomes" id="UP000327362">
    <property type="component" value="Chromosome"/>
</dbReference>
<sequence>MQITHELGAIESVSRSRIITAEEETLIAQLTMTVLRDSPVERANIWLAVHKRAAVAGPASDDHHRNAPATTMRDRH</sequence>
<dbReference type="EMBL" id="AP020326">
    <property type="protein sequence ID" value="BBN48955.1"/>
    <property type="molecule type" value="Genomic_DNA"/>
</dbReference>
<proteinExistence type="predicted"/>
<name>A0AAI8SPI8_MYCAV</name>
<accession>A0AAI8SPI8</accession>